<dbReference type="PROSITE" id="PS50082">
    <property type="entry name" value="WD_REPEATS_2"/>
    <property type="match status" value="1"/>
</dbReference>
<reference evidence="3" key="1">
    <citation type="journal article" date="2019" name="Nat. Commun.">
        <title>Expansion of phycobilisome linker gene families in mesophilic red algae.</title>
        <authorList>
            <person name="Lee J."/>
            <person name="Kim D."/>
            <person name="Bhattacharya D."/>
            <person name="Yoon H.S."/>
        </authorList>
    </citation>
    <scope>NUCLEOTIDE SEQUENCE [LARGE SCALE GENOMIC DNA]</scope>
    <source>
        <strain evidence="3">CCMP 1328</strain>
    </source>
</reference>
<dbReference type="PROSITE" id="PS50294">
    <property type="entry name" value="WD_REPEATS_REGION"/>
    <property type="match status" value="1"/>
</dbReference>
<name>A0A5J4YPN3_PORPP</name>
<dbReference type="EMBL" id="VRMN01000007">
    <property type="protein sequence ID" value="KAA8493399.1"/>
    <property type="molecule type" value="Genomic_DNA"/>
</dbReference>
<sequence length="175" mass="19385">MASVFTLAAHENGVNAVHFSPNDQFLASGSDDKTVKVWDTSDLKCGPETLSTEALAFFSNARLPMLVLHRMCEDIVAARGKRALNYEDFVLALRFVALTQNGEGPSLARVQHGSHSMRAKIDVPGSNPFDKVTRSLLETARHDEYWKLADVDEAVKWMCGKQLRFCPSLDLKTAC</sequence>
<dbReference type="InterPro" id="IPR001680">
    <property type="entry name" value="WD40_rpt"/>
</dbReference>
<dbReference type="InterPro" id="IPR015943">
    <property type="entry name" value="WD40/YVTN_repeat-like_dom_sf"/>
</dbReference>
<dbReference type="Gene3D" id="2.130.10.10">
    <property type="entry name" value="YVTN repeat-like/Quinoprotein amine dehydrogenase"/>
    <property type="match status" value="1"/>
</dbReference>
<dbReference type="SUPFAM" id="SSF50978">
    <property type="entry name" value="WD40 repeat-like"/>
    <property type="match status" value="1"/>
</dbReference>
<dbReference type="AlphaFoldDB" id="A0A5J4YPN3"/>
<proteinExistence type="predicted"/>
<feature type="repeat" description="WD" evidence="1">
    <location>
        <begin position="7"/>
        <end position="39"/>
    </location>
</feature>
<comment type="caution">
    <text evidence="2">The sequence shown here is derived from an EMBL/GenBank/DDBJ whole genome shotgun (WGS) entry which is preliminary data.</text>
</comment>
<dbReference type="OrthoDB" id="2615105at2759"/>
<evidence type="ECO:0000313" key="2">
    <source>
        <dbReference type="EMBL" id="KAA8493399.1"/>
    </source>
</evidence>
<dbReference type="Pfam" id="PF00400">
    <property type="entry name" value="WD40"/>
    <property type="match status" value="1"/>
</dbReference>
<dbReference type="Proteomes" id="UP000324585">
    <property type="component" value="Unassembled WGS sequence"/>
</dbReference>
<accession>A0A5J4YPN3</accession>
<protein>
    <submittedName>
        <fullName evidence="2">Putative WD repeat-containing protein</fullName>
    </submittedName>
</protein>
<organism evidence="2 3">
    <name type="scientific">Porphyridium purpureum</name>
    <name type="common">Red alga</name>
    <name type="synonym">Porphyridium cruentum</name>
    <dbReference type="NCBI Taxonomy" id="35688"/>
    <lineage>
        <taxon>Eukaryota</taxon>
        <taxon>Rhodophyta</taxon>
        <taxon>Bangiophyceae</taxon>
        <taxon>Porphyridiales</taxon>
        <taxon>Porphyridiaceae</taxon>
        <taxon>Porphyridium</taxon>
    </lineage>
</organism>
<evidence type="ECO:0000313" key="3">
    <source>
        <dbReference type="Proteomes" id="UP000324585"/>
    </source>
</evidence>
<keyword evidence="1" id="KW-0853">WD repeat</keyword>
<keyword evidence="3" id="KW-1185">Reference proteome</keyword>
<dbReference type="SMART" id="SM00320">
    <property type="entry name" value="WD40"/>
    <property type="match status" value="1"/>
</dbReference>
<dbReference type="InterPro" id="IPR036322">
    <property type="entry name" value="WD40_repeat_dom_sf"/>
</dbReference>
<evidence type="ECO:0000256" key="1">
    <source>
        <dbReference type="PROSITE-ProRule" id="PRU00221"/>
    </source>
</evidence>
<gene>
    <name evidence="2" type="ORF">FVE85_8844</name>
</gene>